<dbReference type="EMBL" id="FQZY01000007">
    <property type="protein sequence ID" value="SHJ36856.1"/>
    <property type="molecule type" value="Genomic_DNA"/>
</dbReference>
<feature type="region of interest" description="Disordered" evidence="1">
    <location>
        <begin position="1"/>
        <end position="42"/>
    </location>
</feature>
<dbReference type="InterPro" id="IPR006448">
    <property type="entry name" value="Phage_term_ssu_P27"/>
</dbReference>
<keyword evidence="3" id="KW-1185">Reference proteome</keyword>
<dbReference type="Pfam" id="PF05119">
    <property type="entry name" value="Terminase_4"/>
    <property type="match status" value="1"/>
</dbReference>
<dbReference type="AlphaFoldDB" id="A0A1M6IQS5"/>
<evidence type="ECO:0000256" key="1">
    <source>
        <dbReference type="SAM" id="MobiDB-lite"/>
    </source>
</evidence>
<name>A0A1M6IQS5_9FIRM</name>
<evidence type="ECO:0008006" key="4">
    <source>
        <dbReference type="Google" id="ProtNLM"/>
    </source>
</evidence>
<accession>A0A1M6IQS5</accession>
<sequence>MPTKSNNTGGRGGARAGAGRKKSAVKEKSENGNPGGRPLEVLDIPEMEGVEMPKPHDFLSAEQRDGSELQAADIYRETWEWLKRIGCSQKVSSQLLERYAMASARWIQCEEMTSKLGFLSKHPTTQKPIPSPFINIGINYMNQAVRLWNEIFQIVKENCNTEYSDEAPQNDVMERLLRARKGN</sequence>
<dbReference type="RefSeq" id="WP_073104407.1">
    <property type="nucleotide sequence ID" value="NZ_FQZY01000007.1"/>
</dbReference>
<reference evidence="2 3" key="1">
    <citation type="submission" date="2016-11" db="EMBL/GenBank/DDBJ databases">
        <authorList>
            <person name="Jaros S."/>
            <person name="Januszkiewicz K."/>
            <person name="Wedrychowicz H."/>
        </authorList>
    </citation>
    <scope>NUCLEOTIDE SEQUENCE [LARGE SCALE GENOMIC DNA]</scope>
    <source>
        <strain evidence="2 3">DSM 15480</strain>
    </source>
</reference>
<proteinExistence type="predicted"/>
<dbReference type="Proteomes" id="UP000184301">
    <property type="component" value="Unassembled WGS sequence"/>
</dbReference>
<evidence type="ECO:0000313" key="3">
    <source>
        <dbReference type="Proteomes" id="UP000184301"/>
    </source>
</evidence>
<dbReference type="OrthoDB" id="3078241at2"/>
<organism evidence="2 3">
    <name type="scientific">Hespellia stercorisuis DSM 15480</name>
    <dbReference type="NCBI Taxonomy" id="1121950"/>
    <lineage>
        <taxon>Bacteria</taxon>
        <taxon>Bacillati</taxon>
        <taxon>Bacillota</taxon>
        <taxon>Clostridia</taxon>
        <taxon>Lachnospirales</taxon>
        <taxon>Lachnospiraceae</taxon>
        <taxon>Hespellia</taxon>
    </lineage>
</organism>
<dbReference type="STRING" id="1121950.SAMN02745243_00442"/>
<gene>
    <name evidence="2" type="ORF">SAMN02745243_00442</name>
</gene>
<protein>
    <recommendedName>
        <fullName evidence="4">Terminase</fullName>
    </recommendedName>
</protein>
<evidence type="ECO:0000313" key="2">
    <source>
        <dbReference type="EMBL" id="SHJ36856.1"/>
    </source>
</evidence>